<comment type="caution">
    <text evidence="1">The sequence shown here is derived from an EMBL/GenBank/DDBJ whole genome shotgun (WGS) entry which is preliminary data.</text>
</comment>
<dbReference type="Proteomes" id="UP000663836">
    <property type="component" value="Unassembled WGS sequence"/>
</dbReference>
<evidence type="ECO:0000313" key="1">
    <source>
        <dbReference type="EMBL" id="CAF3969046.1"/>
    </source>
</evidence>
<protein>
    <recommendedName>
        <fullName evidence="3">F-box domain-containing protein</fullName>
    </recommendedName>
</protein>
<organism evidence="1 2">
    <name type="scientific">Rotaria sordida</name>
    <dbReference type="NCBI Taxonomy" id="392033"/>
    <lineage>
        <taxon>Eukaryota</taxon>
        <taxon>Metazoa</taxon>
        <taxon>Spiralia</taxon>
        <taxon>Gnathifera</taxon>
        <taxon>Rotifera</taxon>
        <taxon>Eurotatoria</taxon>
        <taxon>Bdelloidea</taxon>
        <taxon>Philodinida</taxon>
        <taxon>Philodinidae</taxon>
        <taxon>Rotaria</taxon>
    </lineage>
</organism>
<reference evidence="1" key="1">
    <citation type="submission" date="2021-02" db="EMBL/GenBank/DDBJ databases">
        <authorList>
            <person name="Nowell W R."/>
        </authorList>
    </citation>
    <scope>NUCLEOTIDE SEQUENCE</scope>
</reference>
<proteinExistence type="predicted"/>
<feature type="non-terminal residue" evidence="1">
    <location>
        <position position="1"/>
    </location>
</feature>
<dbReference type="EMBL" id="CAJOBD010003853">
    <property type="protein sequence ID" value="CAF3969046.1"/>
    <property type="molecule type" value="Genomic_DNA"/>
</dbReference>
<gene>
    <name evidence="1" type="ORF">JBS370_LOCUS24527</name>
</gene>
<evidence type="ECO:0000313" key="2">
    <source>
        <dbReference type="Proteomes" id="UP000663836"/>
    </source>
</evidence>
<sequence>MNYSTVNILDLSDEMVLTILNKLNNIAVLYSLVEVNRKLDRLVQDITFTQSIDLIAISSNEHNDSKNKSILDRFYVDRVSRIQHNIESFTLNPLSIDRVLSIISTPSSFIDFVSVTCYPSNIIHLNVRVYNLNDCLWLLDGRLCQLQRFIVEVDDIYTISMIINNT</sequence>
<evidence type="ECO:0008006" key="3">
    <source>
        <dbReference type="Google" id="ProtNLM"/>
    </source>
</evidence>
<dbReference type="AlphaFoldDB" id="A0A819LX94"/>
<name>A0A819LX94_9BILA</name>
<accession>A0A819LX94</accession>